<accession>A0A848MVZ6</accession>
<organism evidence="1 2">
    <name type="scientific">Enterococcus mundtii</name>
    <dbReference type="NCBI Taxonomy" id="53346"/>
    <lineage>
        <taxon>Bacteria</taxon>
        <taxon>Bacillati</taxon>
        <taxon>Bacillota</taxon>
        <taxon>Bacilli</taxon>
        <taxon>Lactobacillales</taxon>
        <taxon>Enterococcaceae</taxon>
        <taxon>Enterococcus</taxon>
    </lineage>
</organism>
<evidence type="ECO:0000313" key="1">
    <source>
        <dbReference type="EMBL" id="NMP59064.1"/>
    </source>
</evidence>
<comment type="caution">
    <text evidence="1">The sequence shown here is derived from an EMBL/GenBank/DDBJ whole genome shotgun (WGS) entry which is preliminary data.</text>
</comment>
<sequence length="67" mass="7300">MRCMNCGSEKVAPLKTPTGDKYMLTEVNSETNSINMGNGFTVDIIACTNCGFVHLINEELKNATISE</sequence>
<name>A0A848MVZ6_ENTMU</name>
<dbReference type="Proteomes" id="UP000557857">
    <property type="component" value="Unassembled WGS sequence"/>
</dbReference>
<reference evidence="1 2" key="1">
    <citation type="submission" date="2020-04" db="EMBL/GenBank/DDBJ databases">
        <authorList>
            <person name="Abaymova A."/>
            <person name="Teymurazov M."/>
            <person name="Tazyna O."/>
            <person name="Chatushin Y."/>
            <person name="Svetoch E."/>
            <person name="Pereligyn V."/>
            <person name="Pohylenko V."/>
            <person name="Platonov M."/>
            <person name="Kartsev N."/>
            <person name="Skryabin Y."/>
            <person name="Sizova A."/>
            <person name="Solomentsev V."/>
            <person name="Kislichkina A."/>
            <person name="Bogun A."/>
        </authorList>
    </citation>
    <scope>NUCLEOTIDE SEQUENCE [LARGE SCALE GENOMIC DNA]</scope>
    <source>
        <strain evidence="2">SCPM-O-B-8398 (E28)</strain>
    </source>
</reference>
<gene>
    <name evidence="1" type="ORF">HI921_11435</name>
</gene>
<dbReference type="EMBL" id="JABCAG010000035">
    <property type="protein sequence ID" value="NMP59064.1"/>
    <property type="molecule type" value="Genomic_DNA"/>
</dbReference>
<dbReference type="AlphaFoldDB" id="A0A848MVZ6"/>
<protein>
    <submittedName>
        <fullName evidence="1">Uncharacterized protein</fullName>
    </submittedName>
</protein>
<dbReference type="RefSeq" id="WP_169058864.1">
    <property type="nucleotide sequence ID" value="NZ_JABCAG010000035.1"/>
</dbReference>
<proteinExistence type="predicted"/>
<evidence type="ECO:0000313" key="2">
    <source>
        <dbReference type="Proteomes" id="UP000557857"/>
    </source>
</evidence>